<dbReference type="KEGG" id="pabs:JIR001_17660"/>
<keyword evidence="1" id="KW-0472">Membrane</keyword>
<dbReference type="Pfam" id="PF04306">
    <property type="entry name" value="DUF456"/>
    <property type="match status" value="1"/>
</dbReference>
<sequence length="166" mass="18040">METVGYVLVWVLVVACFLVGFVGLFISVLPETLAVLAGFVLYHFLIDPHVLGWPFWTGVILLTAFSMLIDYIAGGIAARKYGASKWATWAAIIGTIVFPILLGPLGLIGLIIGPFVAVVLVELLQRKPFGQAVRAGFGTWVGMISGIFFKGLIMVVMIVWFLILVL</sequence>
<feature type="transmembrane region" description="Helical" evidence="1">
    <location>
        <begin position="7"/>
        <end position="30"/>
    </location>
</feature>
<protein>
    <submittedName>
        <fullName evidence="2">Membrane protein</fullName>
    </submittedName>
</protein>
<accession>A0A8D5UGY2</accession>
<feature type="transmembrane region" description="Helical" evidence="1">
    <location>
        <begin position="86"/>
        <end position="102"/>
    </location>
</feature>
<dbReference type="RefSeq" id="WP_212772378.1">
    <property type="nucleotide sequence ID" value="NZ_AP024601.1"/>
</dbReference>
<feature type="transmembrane region" description="Helical" evidence="1">
    <location>
        <begin position="50"/>
        <end position="74"/>
    </location>
</feature>
<dbReference type="Proteomes" id="UP000677436">
    <property type="component" value="Chromosome"/>
</dbReference>
<dbReference type="EMBL" id="AP024601">
    <property type="protein sequence ID" value="BCU81983.1"/>
    <property type="molecule type" value="Genomic_DNA"/>
</dbReference>
<dbReference type="AlphaFoldDB" id="A0A8D5UGY2"/>
<name>A0A8D5UGY2_9BACL</name>
<keyword evidence="3" id="KW-1185">Reference proteome</keyword>
<evidence type="ECO:0000256" key="1">
    <source>
        <dbReference type="SAM" id="Phobius"/>
    </source>
</evidence>
<feature type="transmembrane region" description="Helical" evidence="1">
    <location>
        <begin position="137"/>
        <end position="163"/>
    </location>
</feature>
<keyword evidence="1" id="KW-0812">Transmembrane</keyword>
<proteinExistence type="predicted"/>
<evidence type="ECO:0000313" key="2">
    <source>
        <dbReference type="EMBL" id="BCU81983.1"/>
    </source>
</evidence>
<reference evidence="2" key="1">
    <citation type="journal article" date="2013" name="Int. J. Syst. Evol. Microbiol.">
        <title>Polycladomyces abyssicola gen. nov., sp. nov., a thermophilic filamentous bacterium isolated from hemipelagic sediment.</title>
        <authorList>
            <person name="Tsubouchi T."/>
            <person name="Shimane Y."/>
            <person name="Mori K."/>
            <person name="Usui K."/>
            <person name="Hiraki T."/>
            <person name="Tame A."/>
            <person name="Uematsu K."/>
            <person name="Maruyama T."/>
            <person name="Hatada Y."/>
        </authorList>
    </citation>
    <scope>NUCLEOTIDE SEQUENCE</scope>
    <source>
        <strain evidence="2">JIR-001</strain>
    </source>
</reference>
<dbReference type="PANTHER" id="PTHR39165">
    <property type="entry name" value="IG HYPOTHETICAL 17883"/>
    <property type="match status" value="1"/>
</dbReference>
<dbReference type="InterPro" id="IPR007403">
    <property type="entry name" value="DUF456"/>
</dbReference>
<dbReference type="PANTHER" id="PTHR39165:SF1">
    <property type="entry name" value="DUF456 DOMAIN-CONTAINING PROTEIN"/>
    <property type="match status" value="1"/>
</dbReference>
<keyword evidence="1" id="KW-1133">Transmembrane helix</keyword>
<evidence type="ECO:0000313" key="3">
    <source>
        <dbReference type="Proteomes" id="UP000677436"/>
    </source>
</evidence>
<reference evidence="2" key="2">
    <citation type="journal article" date="2021" name="Microbiol. Resour. Announc.">
        <title>Complete Genome Sequence of Polycladomyces abyssicola JIR-001T, Isolated from Hemipelagic Sediment in Deep Seawater.</title>
        <authorList>
            <person name="Tsubouchi T."/>
            <person name="Kaneko Y."/>
        </authorList>
    </citation>
    <scope>NUCLEOTIDE SEQUENCE</scope>
    <source>
        <strain evidence="2">JIR-001</strain>
    </source>
</reference>
<gene>
    <name evidence="2" type="ORF">JIR001_17660</name>
</gene>
<organism evidence="2 3">
    <name type="scientific">Polycladomyces abyssicola</name>
    <dbReference type="NCBI Taxonomy" id="1125966"/>
    <lineage>
        <taxon>Bacteria</taxon>
        <taxon>Bacillati</taxon>
        <taxon>Bacillota</taxon>
        <taxon>Bacilli</taxon>
        <taxon>Bacillales</taxon>
        <taxon>Thermoactinomycetaceae</taxon>
        <taxon>Polycladomyces</taxon>
    </lineage>
</organism>